<evidence type="ECO:0000313" key="8">
    <source>
        <dbReference type="EMBL" id="HJC07152.1"/>
    </source>
</evidence>
<evidence type="ECO:0000313" key="9">
    <source>
        <dbReference type="Proteomes" id="UP000823910"/>
    </source>
</evidence>
<name>A0A9D2N2E9_9FIRM</name>
<dbReference type="PROSITE" id="PS00211">
    <property type="entry name" value="ABC_TRANSPORTER_1"/>
    <property type="match status" value="1"/>
</dbReference>
<evidence type="ECO:0000256" key="5">
    <source>
        <dbReference type="ARBA" id="ARBA00022840"/>
    </source>
</evidence>
<dbReference type="InterPro" id="IPR050166">
    <property type="entry name" value="ABC_transporter_ATP-bind"/>
</dbReference>
<dbReference type="GO" id="GO:0016887">
    <property type="term" value="F:ATP hydrolysis activity"/>
    <property type="evidence" value="ECO:0007669"/>
    <property type="project" value="InterPro"/>
</dbReference>
<keyword evidence="3" id="KW-1003">Cell membrane</keyword>
<feature type="domain" description="ABC transporter" evidence="7">
    <location>
        <begin position="2"/>
        <end position="249"/>
    </location>
</feature>
<accession>A0A9D2N2E9</accession>
<proteinExistence type="predicted"/>
<dbReference type="InterPro" id="IPR017871">
    <property type="entry name" value="ABC_transporter-like_CS"/>
</dbReference>
<organism evidence="8 9">
    <name type="scientific">Candidatus Enterocloster excrementipullorum</name>
    <dbReference type="NCBI Taxonomy" id="2838559"/>
    <lineage>
        <taxon>Bacteria</taxon>
        <taxon>Bacillati</taxon>
        <taxon>Bacillota</taxon>
        <taxon>Clostridia</taxon>
        <taxon>Lachnospirales</taxon>
        <taxon>Lachnospiraceae</taxon>
        <taxon>Enterocloster</taxon>
    </lineage>
</organism>
<dbReference type="Gene3D" id="3.40.50.300">
    <property type="entry name" value="P-loop containing nucleotide triphosphate hydrolases"/>
    <property type="match status" value="1"/>
</dbReference>
<gene>
    <name evidence="8" type="ORF">H9704_13585</name>
</gene>
<dbReference type="Pfam" id="PF00005">
    <property type="entry name" value="ABC_tran"/>
    <property type="match status" value="1"/>
</dbReference>
<protein>
    <submittedName>
        <fullName evidence="8">ATP-binding cassette domain-containing protein</fullName>
    </submittedName>
</protein>
<dbReference type="PANTHER" id="PTHR42788:SF7">
    <property type="entry name" value="NITRATE ABC TRANSPORTER ATP-BINDING PROTEIN"/>
    <property type="match status" value="1"/>
</dbReference>
<evidence type="ECO:0000256" key="6">
    <source>
        <dbReference type="ARBA" id="ARBA00023136"/>
    </source>
</evidence>
<dbReference type="EMBL" id="DWWT01000073">
    <property type="protein sequence ID" value="HJC07152.1"/>
    <property type="molecule type" value="Genomic_DNA"/>
</dbReference>
<reference evidence="8" key="1">
    <citation type="journal article" date="2021" name="PeerJ">
        <title>Extensive microbial diversity within the chicken gut microbiome revealed by metagenomics and culture.</title>
        <authorList>
            <person name="Gilroy R."/>
            <person name="Ravi A."/>
            <person name="Getino M."/>
            <person name="Pursley I."/>
            <person name="Horton D.L."/>
            <person name="Alikhan N.F."/>
            <person name="Baker D."/>
            <person name="Gharbi K."/>
            <person name="Hall N."/>
            <person name="Watson M."/>
            <person name="Adriaenssens E.M."/>
            <person name="Foster-Nyarko E."/>
            <person name="Jarju S."/>
            <person name="Secka A."/>
            <person name="Antonio M."/>
            <person name="Oren A."/>
            <person name="Chaudhuri R.R."/>
            <person name="La Ragione R."/>
            <person name="Hildebrand F."/>
            <person name="Pallen M.J."/>
        </authorList>
    </citation>
    <scope>NUCLEOTIDE SEQUENCE</scope>
    <source>
        <strain evidence="8">CHK180-15479</strain>
    </source>
</reference>
<dbReference type="PANTHER" id="PTHR42788">
    <property type="entry name" value="TAURINE IMPORT ATP-BINDING PROTEIN-RELATED"/>
    <property type="match status" value="1"/>
</dbReference>
<dbReference type="GO" id="GO:0005524">
    <property type="term" value="F:ATP binding"/>
    <property type="evidence" value="ECO:0007669"/>
    <property type="project" value="UniProtKB-KW"/>
</dbReference>
<keyword evidence="2" id="KW-0813">Transport</keyword>
<dbReference type="InterPro" id="IPR003439">
    <property type="entry name" value="ABC_transporter-like_ATP-bd"/>
</dbReference>
<evidence type="ECO:0000256" key="4">
    <source>
        <dbReference type="ARBA" id="ARBA00022741"/>
    </source>
</evidence>
<dbReference type="Proteomes" id="UP000823910">
    <property type="component" value="Unassembled WGS sequence"/>
</dbReference>
<sequence length="265" mass="29234">MLEIRHISKTFNPGTVNEKRALNDLSLTLEDGDFVTVIGGNGAGKSTMLNAIAGVWPVDEGQILIEGKDVTRLPEYKRAAFLGRVFQDPMNGTAATMGIEENLALALRRGKMRSLKPGISQSERKLYRDLLLRLGLGLEERLTSKVGLLSGGQRQALTLLMATLKRPKLLLLDEHTAALDPKTARKVLDLTEEMVAEQHLTALMVTHNMKDAISIGNRLIMMDDGRIIYDVRGDEKKKLTVEDLLHKFGEAGGGAFVNDRMMLSK</sequence>
<comment type="subcellular location">
    <subcellularLocation>
        <location evidence="1">Cell membrane</location>
        <topology evidence="1">Peripheral membrane protein</topology>
    </subcellularLocation>
</comment>
<dbReference type="InterPro" id="IPR003593">
    <property type="entry name" value="AAA+_ATPase"/>
</dbReference>
<reference evidence="8" key="2">
    <citation type="submission" date="2021-04" db="EMBL/GenBank/DDBJ databases">
        <authorList>
            <person name="Gilroy R."/>
        </authorList>
    </citation>
    <scope>NUCLEOTIDE SEQUENCE</scope>
    <source>
        <strain evidence="8">CHK180-15479</strain>
    </source>
</reference>
<keyword evidence="5 8" id="KW-0067">ATP-binding</keyword>
<dbReference type="SUPFAM" id="SSF52540">
    <property type="entry name" value="P-loop containing nucleoside triphosphate hydrolases"/>
    <property type="match status" value="1"/>
</dbReference>
<dbReference type="PROSITE" id="PS50893">
    <property type="entry name" value="ABC_TRANSPORTER_2"/>
    <property type="match status" value="1"/>
</dbReference>
<dbReference type="AlphaFoldDB" id="A0A9D2N2E9"/>
<dbReference type="SMART" id="SM00382">
    <property type="entry name" value="AAA"/>
    <property type="match status" value="1"/>
</dbReference>
<dbReference type="GO" id="GO:0005886">
    <property type="term" value="C:plasma membrane"/>
    <property type="evidence" value="ECO:0007669"/>
    <property type="project" value="UniProtKB-SubCell"/>
</dbReference>
<evidence type="ECO:0000256" key="2">
    <source>
        <dbReference type="ARBA" id="ARBA00022448"/>
    </source>
</evidence>
<keyword evidence="4" id="KW-0547">Nucleotide-binding</keyword>
<evidence type="ECO:0000259" key="7">
    <source>
        <dbReference type="PROSITE" id="PS50893"/>
    </source>
</evidence>
<keyword evidence="6" id="KW-0472">Membrane</keyword>
<evidence type="ECO:0000256" key="1">
    <source>
        <dbReference type="ARBA" id="ARBA00004202"/>
    </source>
</evidence>
<comment type="caution">
    <text evidence="8">The sequence shown here is derived from an EMBL/GenBank/DDBJ whole genome shotgun (WGS) entry which is preliminary data.</text>
</comment>
<dbReference type="InterPro" id="IPR027417">
    <property type="entry name" value="P-loop_NTPase"/>
</dbReference>
<evidence type="ECO:0000256" key="3">
    <source>
        <dbReference type="ARBA" id="ARBA00022475"/>
    </source>
</evidence>